<sequence length="365" mass="40092">MDPLGFLAEVAQQANVSSPKAKNADESLDAEHVTVEAHTSVETLFTADEEHMVSSSTDPSVPAQTSHADTDATPYTRRSADTSIASGVQDLPADSLEEIKTRLHHDGLLAPKLTATLSSIGKAKVVEEDIPSKKRTRRQMEEDRLGEEAAKLLHDDQQADLARIHEIKVREAELAAARDAQIRMKMDANVAAGVSADVPLVPSSVETHESADVSATEPSSHNSSIYIPGRRAKRMARMKVSSSSVNLKNLREKIIQGRVGNKYQPRHFCRSCRRHWTHGGLLRNILVGGRRKNTKRKKPMKPTTISGYCDTTFASPEYQEYQSLLPPPPVDDARNVMVPDEGNVFVSSLFEGVCFEDGVWPFCGS</sequence>
<dbReference type="Pfam" id="PF02701">
    <property type="entry name" value="Zn_ribbon_Dof"/>
    <property type="match status" value="1"/>
</dbReference>
<proteinExistence type="predicted"/>
<dbReference type="EMBL" id="PKPP01016789">
    <property type="protein sequence ID" value="PWA37422.1"/>
    <property type="molecule type" value="Genomic_DNA"/>
</dbReference>
<feature type="domain" description="Dof-type" evidence="9">
    <location>
        <begin position="261"/>
        <end position="296"/>
    </location>
</feature>
<feature type="region of interest" description="Disordered" evidence="8">
    <location>
        <begin position="205"/>
        <end position="225"/>
    </location>
</feature>
<evidence type="ECO:0000256" key="4">
    <source>
        <dbReference type="ARBA" id="ARBA00023015"/>
    </source>
</evidence>
<dbReference type="InterPro" id="IPR045174">
    <property type="entry name" value="Dof"/>
</dbReference>
<dbReference type="GO" id="GO:0003677">
    <property type="term" value="F:DNA binding"/>
    <property type="evidence" value="ECO:0007669"/>
    <property type="project" value="UniProtKB-KW"/>
</dbReference>
<keyword evidence="11" id="KW-1185">Reference proteome</keyword>
<keyword evidence="4" id="KW-0805">Transcription regulation</keyword>
<dbReference type="GO" id="GO:0008270">
    <property type="term" value="F:zinc ion binding"/>
    <property type="evidence" value="ECO:0007669"/>
    <property type="project" value="UniProtKB-KW"/>
</dbReference>
<keyword evidence="2" id="KW-0863">Zinc-finger</keyword>
<evidence type="ECO:0000313" key="10">
    <source>
        <dbReference type="EMBL" id="PWA37422.1"/>
    </source>
</evidence>
<dbReference type="AlphaFoldDB" id="A0A2U1KL35"/>
<evidence type="ECO:0000256" key="3">
    <source>
        <dbReference type="ARBA" id="ARBA00022833"/>
    </source>
</evidence>
<keyword evidence="5" id="KW-0238">DNA-binding</keyword>
<organism evidence="10 11">
    <name type="scientific">Artemisia annua</name>
    <name type="common">Sweet wormwood</name>
    <dbReference type="NCBI Taxonomy" id="35608"/>
    <lineage>
        <taxon>Eukaryota</taxon>
        <taxon>Viridiplantae</taxon>
        <taxon>Streptophyta</taxon>
        <taxon>Embryophyta</taxon>
        <taxon>Tracheophyta</taxon>
        <taxon>Spermatophyta</taxon>
        <taxon>Magnoliopsida</taxon>
        <taxon>eudicotyledons</taxon>
        <taxon>Gunneridae</taxon>
        <taxon>Pentapetalae</taxon>
        <taxon>asterids</taxon>
        <taxon>campanulids</taxon>
        <taxon>Asterales</taxon>
        <taxon>Asteraceae</taxon>
        <taxon>Asteroideae</taxon>
        <taxon>Anthemideae</taxon>
        <taxon>Artemisiinae</taxon>
        <taxon>Artemisia</taxon>
    </lineage>
</organism>
<dbReference type="Proteomes" id="UP000245207">
    <property type="component" value="Unassembled WGS sequence"/>
</dbReference>
<reference evidence="10 11" key="1">
    <citation type="journal article" date="2018" name="Mol. Plant">
        <title>The genome of Artemisia annua provides insight into the evolution of Asteraceae family and artemisinin biosynthesis.</title>
        <authorList>
            <person name="Shen Q."/>
            <person name="Zhang L."/>
            <person name="Liao Z."/>
            <person name="Wang S."/>
            <person name="Yan T."/>
            <person name="Shi P."/>
            <person name="Liu M."/>
            <person name="Fu X."/>
            <person name="Pan Q."/>
            <person name="Wang Y."/>
            <person name="Lv Z."/>
            <person name="Lu X."/>
            <person name="Zhang F."/>
            <person name="Jiang W."/>
            <person name="Ma Y."/>
            <person name="Chen M."/>
            <person name="Hao X."/>
            <person name="Li L."/>
            <person name="Tang Y."/>
            <person name="Lv G."/>
            <person name="Zhou Y."/>
            <person name="Sun X."/>
            <person name="Brodelius P.E."/>
            <person name="Rose J.K.C."/>
            <person name="Tang K."/>
        </authorList>
    </citation>
    <scope>NUCLEOTIDE SEQUENCE [LARGE SCALE GENOMIC DNA]</scope>
    <source>
        <strain evidence="11">cv. Huhao1</strain>
        <tissue evidence="10">Leaf</tissue>
    </source>
</reference>
<dbReference type="InterPro" id="IPR003851">
    <property type="entry name" value="Znf_Dof"/>
</dbReference>
<evidence type="ECO:0000256" key="7">
    <source>
        <dbReference type="ARBA" id="ARBA00023242"/>
    </source>
</evidence>
<evidence type="ECO:0000313" key="11">
    <source>
        <dbReference type="Proteomes" id="UP000245207"/>
    </source>
</evidence>
<dbReference type="OrthoDB" id="1927254at2759"/>
<comment type="caution">
    <text evidence="10">The sequence shown here is derived from an EMBL/GenBank/DDBJ whole genome shotgun (WGS) entry which is preliminary data.</text>
</comment>
<protein>
    <submittedName>
        <fullName evidence="10">Dof zinc finger protein DOF3.2</fullName>
    </submittedName>
</protein>
<evidence type="ECO:0000256" key="1">
    <source>
        <dbReference type="ARBA" id="ARBA00022723"/>
    </source>
</evidence>
<gene>
    <name evidence="10" type="ORF">CTI12_AA590680</name>
</gene>
<keyword evidence="3" id="KW-0862">Zinc</keyword>
<keyword evidence="6" id="KW-0804">Transcription</keyword>
<name>A0A2U1KL35_ARTAN</name>
<feature type="compositionally biased region" description="Polar residues" evidence="8">
    <location>
        <begin position="53"/>
        <end position="67"/>
    </location>
</feature>
<evidence type="ECO:0000256" key="2">
    <source>
        <dbReference type="ARBA" id="ARBA00022771"/>
    </source>
</evidence>
<keyword evidence="1" id="KW-0479">Metal-binding</keyword>
<accession>A0A2U1KL35</accession>
<evidence type="ECO:0000256" key="6">
    <source>
        <dbReference type="ARBA" id="ARBA00023163"/>
    </source>
</evidence>
<dbReference type="GO" id="GO:0003700">
    <property type="term" value="F:DNA-binding transcription factor activity"/>
    <property type="evidence" value="ECO:0007669"/>
    <property type="project" value="InterPro"/>
</dbReference>
<evidence type="ECO:0000256" key="8">
    <source>
        <dbReference type="SAM" id="MobiDB-lite"/>
    </source>
</evidence>
<keyword evidence="7" id="KW-0539">Nucleus</keyword>
<evidence type="ECO:0000256" key="5">
    <source>
        <dbReference type="ARBA" id="ARBA00023125"/>
    </source>
</evidence>
<feature type="compositionally biased region" description="Polar residues" evidence="8">
    <location>
        <begin position="216"/>
        <end position="225"/>
    </location>
</feature>
<feature type="region of interest" description="Disordered" evidence="8">
    <location>
        <begin position="51"/>
        <end position="78"/>
    </location>
</feature>
<dbReference type="PANTHER" id="PTHR31992">
    <property type="entry name" value="DOF ZINC FINGER PROTEIN DOF1.4-RELATED"/>
    <property type="match status" value="1"/>
</dbReference>
<evidence type="ECO:0000259" key="9">
    <source>
        <dbReference type="Pfam" id="PF02701"/>
    </source>
</evidence>
<dbReference type="PANTHER" id="PTHR31992:SF97">
    <property type="entry name" value="DOF ZINC FINGER PROTEIN"/>
    <property type="match status" value="1"/>
</dbReference>